<comment type="caution">
    <text evidence="2">The sequence shown here is derived from an EMBL/GenBank/DDBJ whole genome shotgun (WGS) entry which is preliminary data.</text>
</comment>
<dbReference type="AlphaFoldDB" id="A0A9P5F2S9"/>
<sequence>MEADATMTDADVTDVDSVTVDDDMDFDSGIRQASGSLSSSIREYRTIWGRTFQNSNTTDYWAPNDDESLEGMDITHAYTLLLMNGELFEAPINKHKPNLKILDIGTGTGIWAIDVADMLPAAEVFGTDISAVQPEFVPPNCIFEIDDVQLDWLWGPNYFDVIHARCLYGGIDDWQHMYDQAFTHLKPGGWFESMEFDIEAYSLLDPAITEDPNHVFKRWAKLFWEAGDATGRTFRVAQKPATPDGEIMMKRCMREAGFVDIVHKTWTVPIGRWASGKKFKDIGWLAYTFMDQSLHGWTLKPLGEILHWSPGRIDALVAEMREAIERPATAAYFEYHMVYGRKPHNGGMMDI</sequence>
<reference evidence="2" key="1">
    <citation type="submission" date="2019-06" db="EMBL/GenBank/DDBJ databases">
        <authorList>
            <person name="Gan P."/>
            <person name="Shirasu K."/>
        </authorList>
    </citation>
    <scope>NUCLEOTIDE SEQUENCE [LARGE SCALE GENOMIC DNA]</scope>
    <source>
        <strain evidence="2">CAD2</strain>
    </source>
</reference>
<dbReference type="PANTHER" id="PTHR43591">
    <property type="entry name" value="METHYLTRANSFERASE"/>
    <property type="match status" value="1"/>
</dbReference>
<comment type="similarity">
    <text evidence="1">Belongs to the methyltransferase superfamily. LaeA methyltransferase family.</text>
</comment>
<evidence type="ECO:0000313" key="2">
    <source>
        <dbReference type="EMBL" id="KAF4864771.1"/>
    </source>
</evidence>
<dbReference type="InterPro" id="IPR029063">
    <property type="entry name" value="SAM-dependent_MTases_sf"/>
</dbReference>
<dbReference type="GO" id="GO:0008168">
    <property type="term" value="F:methyltransferase activity"/>
    <property type="evidence" value="ECO:0007669"/>
    <property type="project" value="TreeGrafter"/>
</dbReference>
<dbReference type="CDD" id="cd02440">
    <property type="entry name" value="AdoMet_MTases"/>
    <property type="match status" value="1"/>
</dbReference>
<protein>
    <submittedName>
        <fullName evidence="2">Secondary metabolism regulator LAE1</fullName>
    </submittedName>
</protein>
<name>A0A9P5F2S9_COLSI</name>
<dbReference type="Pfam" id="PF13489">
    <property type="entry name" value="Methyltransf_23"/>
    <property type="match status" value="1"/>
</dbReference>
<evidence type="ECO:0000313" key="3">
    <source>
        <dbReference type="Proteomes" id="UP000711996"/>
    </source>
</evidence>
<dbReference type="OrthoDB" id="2013972at2759"/>
<dbReference type="Proteomes" id="UP000711996">
    <property type="component" value="Unassembled WGS sequence"/>
</dbReference>
<dbReference type="Gene3D" id="3.40.50.150">
    <property type="entry name" value="Vaccinia Virus protein VP39"/>
    <property type="match status" value="1"/>
</dbReference>
<dbReference type="PANTHER" id="PTHR43591:SF10">
    <property type="entry name" value="ABC TRANSMEMBRANE TYPE-1 DOMAIN-CONTAINING PROTEIN-RELATED"/>
    <property type="match status" value="1"/>
</dbReference>
<keyword evidence="3" id="KW-1185">Reference proteome</keyword>
<accession>A0A9P5F2S9</accession>
<organism evidence="2 3">
    <name type="scientific">Colletotrichum siamense</name>
    <name type="common">Anthracnose fungus</name>
    <dbReference type="NCBI Taxonomy" id="690259"/>
    <lineage>
        <taxon>Eukaryota</taxon>
        <taxon>Fungi</taxon>
        <taxon>Dikarya</taxon>
        <taxon>Ascomycota</taxon>
        <taxon>Pezizomycotina</taxon>
        <taxon>Sordariomycetes</taxon>
        <taxon>Hypocreomycetidae</taxon>
        <taxon>Glomerellales</taxon>
        <taxon>Glomerellaceae</taxon>
        <taxon>Colletotrichum</taxon>
        <taxon>Colletotrichum gloeosporioides species complex</taxon>
    </lineage>
</organism>
<dbReference type="SUPFAM" id="SSF53335">
    <property type="entry name" value="S-adenosyl-L-methionine-dependent methyltransferases"/>
    <property type="match status" value="1"/>
</dbReference>
<evidence type="ECO:0000256" key="1">
    <source>
        <dbReference type="ARBA" id="ARBA00038158"/>
    </source>
</evidence>
<dbReference type="EMBL" id="QPMT01000004">
    <property type="protein sequence ID" value="KAF4864771.1"/>
    <property type="molecule type" value="Genomic_DNA"/>
</dbReference>
<proteinExistence type="inferred from homology"/>
<gene>
    <name evidence="2" type="ORF">CGCSCA2_v001774</name>
</gene>